<organism evidence="1">
    <name type="scientific">Arundo donax</name>
    <name type="common">Giant reed</name>
    <name type="synonym">Donax arundinaceus</name>
    <dbReference type="NCBI Taxonomy" id="35708"/>
    <lineage>
        <taxon>Eukaryota</taxon>
        <taxon>Viridiplantae</taxon>
        <taxon>Streptophyta</taxon>
        <taxon>Embryophyta</taxon>
        <taxon>Tracheophyta</taxon>
        <taxon>Spermatophyta</taxon>
        <taxon>Magnoliopsida</taxon>
        <taxon>Liliopsida</taxon>
        <taxon>Poales</taxon>
        <taxon>Poaceae</taxon>
        <taxon>PACMAD clade</taxon>
        <taxon>Arundinoideae</taxon>
        <taxon>Arundineae</taxon>
        <taxon>Arundo</taxon>
    </lineage>
</organism>
<dbReference type="AlphaFoldDB" id="A0A0A9EHD7"/>
<reference evidence="1" key="2">
    <citation type="journal article" date="2015" name="Data Brief">
        <title>Shoot transcriptome of the giant reed, Arundo donax.</title>
        <authorList>
            <person name="Barrero R.A."/>
            <person name="Guerrero F.D."/>
            <person name="Moolhuijzen P."/>
            <person name="Goolsby J.A."/>
            <person name="Tidwell J."/>
            <person name="Bellgard S.E."/>
            <person name="Bellgard M.I."/>
        </authorList>
    </citation>
    <scope>NUCLEOTIDE SEQUENCE</scope>
    <source>
        <tissue evidence="1">Shoot tissue taken approximately 20 cm above the soil surface</tissue>
    </source>
</reference>
<accession>A0A0A9EHD7</accession>
<dbReference type="EMBL" id="GBRH01197781">
    <property type="protein sequence ID" value="JAE00115.1"/>
    <property type="molecule type" value="Transcribed_RNA"/>
</dbReference>
<evidence type="ECO:0000313" key="1">
    <source>
        <dbReference type="EMBL" id="JAE00115.1"/>
    </source>
</evidence>
<protein>
    <submittedName>
        <fullName evidence="1">Uncharacterized protein</fullName>
    </submittedName>
</protein>
<name>A0A0A9EHD7_ARUDO</name>
<proteinExistence type="predicted"/>
<sequence>MFDFQKEASKTEHITFLYLSKKKSNSMSCGNDVIFGLAFCPLFLNFGIHEQ</sequence>
<reference evidence="1" key="1">
    <citation type="submission" date="2014-09" db="EMBL/GenBank/DDBJ databases">
        <authorList>
            <person name="Magalhaes I.L.F."/>
            <person name="Oliveira U."/>
            <person name="Santos F.R."/>
            <person name="Vidigal T.H.D.A."/>
            <person name="Brescovit A.D."/>
            <person name="Santos A.J."/>
        </authorList>
    </citation>
    <scope>NUCLEOTIDE SEQUENCE</scope>
    <source>
        <tissue evidence="1">Shoot tissue taken approximately 20 cm above the soil surface</tissue>
    </source>
</reference>